<dbReference type="InterPro" id="IPR036249">
    <property type="entry name" value="Thioredoxin-like_sf"/>
</dbReference>
<accession>A0A0A2M9E8</accession>
<dbReference type="eggNOG" id="COG3411">
    <property type="taxonomic scope" value="Bacteria"/>
</dbReference>
<comment type="caution">
    <text evidence="1">The sequence shown here is derived from an EMBL/GenBank/DDBJ whole genome shotgun (WGS) entry which is preliminary data.</text>
</comment>
<dbReference type="STRING" id="1121895.GCA_000378485_00945"/>
<dbReference type="Gene3D" id="3.40.30.10">
    <property type="entry name" value="Glutaredoxin"/>
    <property type="match status" value="1"/>
</dbReference>
<proteinExistence type="predicted"/>
<dbReference type="CDD" id="cd02980">
    <property type="entry name" value="TRX_Fd_family"/>
    <property type="match status" value="1"/>
</dbReference>
<evidence type="ECO:0008006" key="3">
    <source>
        <dbReference type="Google" id="ProtNLM"/>
    </source>
</evidence>
<dbReference type="Proteomes" id="UP000030152">
    <property type="component" value="Unassembled WGS sequence"/>
</dbReference>
<dbReference type="SUPFAM" id="SSF52833">
    <property type="entry name" value="Thioredoxin-like"/>
    <property type="match status" value="1"/>
</dbReference>
<dbReference type="RefSeq" id="WP_020212072.1">
    <property type="nucleotide sequence ID" value="NZ_JRLX01000002.1"/>
</dbReference>
<protein>
    <recommendedName>
        <fullName evidence="3">2Fe-2S ferredoxin</fullName>
    </recommendedName>
</protein>
<dbReference type="EMBL" id="JRLX01000002">
    <property type="protein sequence ID" value="KGO88246.1"/>
    <property type="molecule type" value="Genomic_DNA"/>
</dbReference>
<name>A0A0A2M9E8_9FLAO</name>
<sequence>MKKIDAARKVIFICNGKKCCRYSKDIYKGFKELIKDNSLKKEVDIVDTDCTGNCKCAPVISLQPQNIWIGEVDEKDVKGIFKQYIL</sequence>
<evidence type="ECO:0000313" key="1">
    <source>
        <dbReference type="EMBL" id="KGO88246.1"/>
    </source>
</evidence>
<gene>
    <name evidence="1" type="ORF">Q765_04215</name>
</gene>
<dbReference type="AlphaFoldDB" id="A0A0A2M9E8"/>
<dbReference type="OrthoDB" id="99480at2"/>
<organism evidence="1 2">
    <name type="scientific">Flavobacterium rivuli WB 3.3-2 = DSM 21788</name>
    <dbReference type="NCBI Taxonomy" id="1121895"/>
    <lineage>
        <taxon>Bacteria</taxon>
        <taxon>Pseudomonadati</taxon>
        <taxon>Bacteroidota</taxon>
        <taxon>Flavobacteriia</taxon>
        <taxon>Flavobacteriales</taxon>
        <taxon>Flavobacteriaceae</taxon>
        <taxon>Flavobacterium</taxon>
    </lineage>
</organism>
<evidence type="ECO:0000313" key="2">
    <source>
        <dbReference type="Proteomes" id="UP000030152"/>
    </source>
</evidence>
<reference evidence="1 2" key="1">
    <citation type="submission" date="2013-09" db="EMBL/GenBank/DDBJ databases">
        <authorList>
            <person name="Zeng Z."/>
            <person name="Chen C."/>
        </authorList>
    </citation>
    <scope>NUCLEOTIDE SEQUENCE [LARGE SCALE GENOMIC DNA]</scope>
    <source>
        <strain evidence="1 2">WB 3.3-2</strain>
    </source>
</reference>
<keyword evidence="2" id="KW-1185">Reference proteome</keyword>